<evidence type="ECO:0008006" key="11">
    <source>
        <dbReference type="Google" id="ProtNLM"/>
    </source>
</evidence>
<keyword evidence="2" id="KW-1003">Cell membrane</keyword>
<feature type="transmembrane region" description="Helical" evidence="8">
    <location>
        <begin position="306"/>
        <end position="326"/>
    </location>
</feature>
<keyword evidence="4" id="KW-0808">Transferase</keyword>
<feature type="transmembrane region" description="Helical" evidence="8">
    <location>
        <begin position="76"/>
        <end position="97"/>
    </location>
</feature>
<feature type="transmembrane region" description="Helical" evidence="8">
    <location>
        <begin position="265"/>
        <end position="286"/>
    </location>
</feature>
<keyword evidence="7 8" id="KW-0472">Membrane</keyword>
<evidence type="ECO:0000313" key="9">
    <source>
        <dbReference type="EMBL" id="MBW3130452.1"/>
    </source>
</evidence>
<organism evidence="9 10">
    <name type="scientific">Hymenobacter profundi</name>
    <dbReference type="NCBI Taxonomy" id="1982110"/>
    <lineage>
        <taxon>Bacteria</taxon>
        <taxon>Pseudomonadati</taxon>
        <taxon>Bacteroidota</taxon>
        <taxon>Cytophagia</taxon>
        <taxon>Cytophagales</taxon>
        <taxon>Hymenobacteraceae</taxon>
        <taxon>Hymenobacter</taxon>
    </lineage>
</organism>
<gene>
    <name evidence="9" type="ORF">KYK14_17945</name>
</gene>
<evidence type="ECO:0000256" key="3">
    <source>
        <dbReference type="ARBA" id="ARBA00022676"/>
    </source>
</evidence>
<evidence type="ECO:0000256" key="8">
    <source>
        <dbReference type="SAM" id="Phobius"/>
    </source>
</evidence>
<evidence type="ECO:0000256" key="1">
    <source>
        <dbReference type="ARBA" id="ARBA00004651"/>
    </source>
</evidence>
<name>A0ABS6X3N8_9BACT</name>
<feature type="transmembrane region" description="Helical" evidence="8">
    <location>
        <begin position="109"/>
        <end position="128"/>
    </location>
</feature>
<sequence length="519" mass="59451">MHRDYGVSWDEPTDHLNGLVNVKYIAMLLTPERVQQEPSAHLIPDFTDYRDNDHGVLFEVPVALLSYLFTHHNSPAYYFLRHLLIFSTFVAGVWAIYRIGKYWLRDWRWGLLAAALLVLSPRLFADAFFNGKDIVFMACFTVAVWTLIRLLNHPTSKGRATWHGLATAVALDVRLLGSIVVLYTLFLLLLEASASTPTTRHSVARSGGIYLIATAVGTVVGWPYLWANPISHFVAAFHNLSHYPWTFTNLYFGYFLKADALPWHYALVWIGITTPVAYSLLAVVGVGSTVRQLFPTSLRSFGTRSFQLNGLLLGWLIGPLLIIILLKSALYDTWRHLYFVYPALILFAVRGIALLAQWAIQWQTRLRYVAQALLFVAGLETIYTAIRMVRLHPYEHLYYSFLPSATVERLFERDYWGLSFRQGLEWLLAHDASPGLRVRVKWPFNNPLYNNLLILPAQDRARVLYTPQPTQARYFITTYRWHPQTYADSLGKEIYSIRAEGIKILSIFDREAASSTKAR</sequence>
<reference evidence="9 10" key="1">
    <citation type="submission" date="2021-07" db="EMBL/GenBank/DDBJ databases">
        <title>Hymenobacter profundi sp. nov., isolated from deep-sea water.</title>
        <authorList>
            <person name="Kim M.K."/>
        </authorList>
    </citation>
    <scope>NUCLEOTIDE SEQUENCE [LARGE SCALE GENOMIC DNA]</scope>
    <source>
        <strain evidence="9 10">M2</strain>
    </source>
</reference>
<evidence type="ECO:0000256" key="5">
    <source>
        <dbReference type="ARBA" id="ARBA00022692"/>
    </source>
</evidence>
<dbReference type="PANTHER" id="PTHR33908:SF11">
    <property type="entry name" value="MEMBRANE PROTEIN"/>
    <property type="match status" value="1"/>
</dbReference>
<evidence type="ECO:0000256" key="6">
    <source>
        <dbReference type="ARBA" id="ARBA00022989"/>
    </source>
</evidence>
<dbReference type="PANTHER" id="PTHR33908">
    <property type="entry name" value="MANNOSYLTRANSFERASE YKCB-RELATED"/>
    <property type="match status" value="1"/>
</dbReference>
<feature type="transmembrane region" description="Helical" evidence="8">
    <location>
        <begin position="366"/>
        <end position="386"/>
    </location>
</feature>
<dbReference type="EMBL" id="JAHWGL010000098">
    <property type="protein sequence ID" value="MBW3130452.1"/>
    <property type="molecule type" value="Genomic_DNA"/>
</dbReference>
<feature type="transmembrane region" description="Helical" evidence="8">
    <location>
        <begin position="164"/>
        <end position="189"/>
    </location>
</feature>
<protein>
    <recommendedName>
        <fullName evidence="11">Glycosyltransferase RgtA/B/C/D-like domain-containing protein</fullName>
    </recommendedName>
</protein>
<dbReference type="RefSeq" id="WP_219160751.1">
    <property type="nucleotide sequence ID" value="NZ_JAHWGL010000098.1"/>
</dbReference>
<keyword evidence="6 8" id="KW-1133">Transmembrane helix</keyword>
<feature type="transmembrane region" description="Helical" evidence="8">
    <location>
        <begin position="338"/>
        <end position="360"/>
    </location>
</feature>
<keyword evidence="10" id="KW-1185">Reference proteome</keyword>
<keyword evidence="3" id="KW-0328">Glycosyltransferase</keyword>
<comment type="subcellular location">
    <subcellularLocation>
        <location evidence="1">Cell membrane</location>
        <topology evidence="1">Multi-pass membrane protein</topology>
    </subcellularLocation>
</comment>
<accession>A0ABS6X3N8</accession>
<feature type="transmembrane region" description="Helical" evidence="8">
    <location>
        <begin position="134"/>
        <end position="152"/>
    </location>
</feature>
<dbReference type="Proteomes" id="UP000826188">
    <property type="component" value="Unassembled WGS sequence"/>
</dbReference>
<proteinExistence type="predicted"/>
<feature type="transmembrane region" description="Helical" evidence="8">
    <location>
        <begin position="209"/>
        <end position="227"/>
    </location>
</feature>
<evidence type="ECO:0000313" key="10">
    <source>
        <dbReference type="Proteomes" id="UP000826188"/>
    </source>
</evidence>
<keyword evidence="5 8" id="KW-0812">Transmembrane</keyword>
<evidence type="ECO:0000256" key="4">
    <source>
        <dbReference type="ARBA" id="ARBA00022679"/>
    </source>
</evidence>
<dbReference type="InterPro" id="IPR050297">
    <property type="entry name" value="LipidA_mod_glycosyltrf_83"/>
</dbReference>
<evidence type="ECO:0000256" key="7">
    <source>
        <dbReference type="ARBA" id="ARBA00023136"/>
    </source>
</evidence>
<comment type="caution">
    <text evidence="9">The sequence shown here is derived from an EMBL/GenBank/DDBJ whole genome shotgun (WGS) entry which is preliminary data.</text>
</comment>
<evidence type="ECO:0000256" key="2">
    <source>
        <dbReference type="ARBA" id="ARBA00022475"/>
    </source>
</evidence>